<dbReference type="STRING" id="1459636.NTE_03447"/>
<dbReference type="eggNOG" id="arCOG00601">
    <property type="taxonomic scope" value="Archaea"/>
</dbReference>
<keyword evidence="1 2" id="KW-0129">CBS domain</keyword>
<dbReference type="InterPro" id="IPR000644">
    <property type="entry name" value="CBS_dom"/>
</dbReference>
<keyword evidence="5" id="KW-1185">Reference proteome</keyword>
<dbReference type="PROSITE" id="PS51371">
    <property type="entry name" value="CBS"/>
    <property type="match status" value="2"/>
</dbReference>
<name>A0A075MW46_9ARCH</name>
<dbReference type="PANTHER" id="PTHR43080:SF2">
    <property type="entry name" value="CBS DOMAIN-CONTAINING PROTEIN"/>
    <property type="match status" value="1"/>
</dbReference>
<feature type="domain" description="CBS" evidence="3">
    <location>
        <begin position="12"/>
        <end position="71"/>
    </location>
</feature>
<dbReference type="Pfam" id="PF00571">
    <property type="entry name" value="CBS"/>
    <property type="match status" value="2"/>
</dbReference>
<gene>
    <name evidence="4" type="ORF">NTE_03447</name>
</gene>
<dbReference type="OrthoDB" id="65817at2157"/>
<sequence>MTIDAIPVSSIMTKNVKTANENQSIKTAAEIMDRNNIGAVIIVEEDGGGIPSGIITERDIVKLVSSSQISFNVHLSTVMKKPMITADSMMSLKDALHTMQDKNIRRLPVMHNGKMVGILTDKDIFRAILKSPALLSNFIDASLPADYRPVYQRFSEFMLADLQHPQSSNR</sequence>
<protein>
    <submittedName>
        <fullName evidence="4">Putative signal-transduction protein containing cAMP-binding and CBS domains</fullName>
    </submittedName>
</protein>
<evidence type="ECO:0000313" key="4">
    <source>
        <dbReference type="EMBL" id="AIF85475.1"/>
    </source>
</evidence>
<dbReference type="SMART" id="SM00116">
    <property type="entry name" value="CBS"/>
    <property type="match status" value="2"/>
</dbReference>
<dbReference type="Gene3D" id="3.10.580.10">
    <property type="entry name" value="CBS-domain"/>
    <property type="match status" value="1"/>
</dbReference>
<evidence type="ECO:0000256" key="1">
    <source>
        <dbReference type="ARBA" id="ARBA00023122"/>
    </source>
</evidence>
<dbReference type="InterPro" id="IPR046342">
    <property type="entry name" value="CBS_dom_sf"/>
</dbReference>
<dbReference type="SUPFAM" id="SSF54631">
    <property type="entry name" value="CBS-domain pair"/>
    <property type="match status" value="1"/>
</dbReference>
<evidence type="ECO:0000259" key="3">
    <source>
        <dbReference type="PROSITE" id="PS51371"/>
    </source>
</evidence>
<dbReference type="HOGENOM" id="CLU_040681_12_1_2"/>
<dbReference type="KEGG" id="nev:NTE_03447"/>
<dbReference type="GeneID" id="41599084"/>
<proteinExistence type="predicted"/>
<reference evidence="4 5" key="1">
    <citation type="journal article" date="2014" name="PLoS ONE">
        <title>Genome Sequence of Candidatus Nitrososphaera evergladensis from Group I.1b Enriched from Everglades Soil Reveals Novel Genomic Features of the Ammonia-Oxidizing Archaea.</title>
        <authorList>
            <person name="Zhalnina K.V."/>
            <person name="Dias R."/>
            <person name="Leonard M.T."/>
            <person name="Dorr de Quadros P."/>
            <person name="Camargo F.A."/>
            <person name="Drew J.C."/>
            <person name="Farmerie W.G."/>
            <person name="Daroub S.H."/>
            <person name="Triplett E.W."/>
        </authorList>
    </citation>
    <scope>NUCLEOTIDE SEQUENCE [LARGE SCALE GENOMIC DNA]</scope>
    <source>
        <strain evidence="4 5">SR1</strain>
    </source>
</reference>
<dbReference type="EMBL" id="CP007174">
    <property type="protein sequence ID" value="AIF85475.1"/>
    <property type="molecule type" value="Genomic_DNA"/>
</dbReference>
<evidence type="ECO:0000256" key="2">
    <source>
        <dbReference type="PROSITE-ProRule" id="PRU00703"/>
    </source>
</evidence>
<feature type="domain" description="CBS" evidence="3">
    <location>
        <begin position="79"/>
        <end position="134"/>
    </location>
</feature>
<dbReference type="Proteomes" id="UP000028194">
    <property type="component" value="Chromosome"/>
</dbReference>
<dbReference type="InterPro" id="IPR051257">
    <property type="entry name" value="Diverse_CBS-Domain"/>
</dbReference>
<evidence type="ECO:0000313" key="5">
    <source>
        <dbReference type="Proteomes" id="UP000028194"/>
    </source>
</evidence>
<dbReference type="AlphaFoldDB" id="A0A075MW46"/>
<accession>A0A075MW46</accession>
<organism evidence="4 5">
    <name type="scientific">Candidatus Nitrososphaera evergladensis SR1</name>
    <dbReference type="NCBI Taxonomy" id="1459636"/>
    <lineage>
        <taxon>Archaea</taxon>
        <taxon>Nitrososphaerota</taxon>
        <taxon>Nitrososphaeria</taxon>
        <taxon>Nitrososphaerales</taxon>
        <taxon>Nitrososphaeraceae</taxon>
        <taxon>Nitrososphaera</taxon>
    </lineage>
</organism>
<dbReference type="PANTHER" id="PTHR43080">
    <property type="entry name" value="CBS DOMAIN-CONTAINING PROTEIN CBSX3, MITOCHONDRIAL"/>
    <property type="match status" value="1"/>
</dbReference>
<dbReference type="RefSeq" id="WP_148701878.1">
    <property type="nucleotide sequence ID" value="NZ_CP007174.1"/>
</dbReference>